<evidence type="ECO:0000313" key="2">
    <source>
        <dbReference type="Proteomes" id="UP000192328"/>
    </source>
</evidence>
<evidence type="ECO:0000313" key="1">
    <source>
        <dbReference type="EMBL" id="SMC40724.1"/>
    </source>
</evidence>
<keyword evidence="2" id="KW-1185">Reference proteome</keyword>
<dbReference type="EMBL" id="FWXZ01000001">
    <property type="protein sequence ID" value="SMC40724.1"/>
    <property type="molecule type" value="Genomic_DNA"/>
</dbReference>
<reference evidence="1" key="1">
    <citation type="submission" date="2017-04" db="EMBL/GenBank/DDBJ databases">
        <authorList>
            <person name="Varghese N."/>
            <person name="Submissions S."/>
        </authorList>
    </citation>
    <scope>NUCLEOTIDE SEQUENCE</scope>
    <source>
        <strain evidence="1">WTE2008</strain>
    </source>
</reference>
<gene>
    <name evidence="1" type="ORF">SAMN06297397_0698</name>
</gene>
<dbReference type="Proteomes" id="UP000192328">
    <property type="component" value="Unassembled WGS sequence"/>
</dbReference>
<proteinExistence type="predicted"/>
<protein>
    <submittedName>
        <fullName evidence="1">Uncharacterized protein</fullName>
    </submittedName>
</protein>
<sequence>MIAGYGSKPVFQYKFRPLMQDQRVMDGGFCVILYENRILSFSTYDVHGQFMDELCFSLPVRVIQCFYGLLRNAASWLGDTPCDLRGASVTPYASSFAFDGYEPIRVWGINDLLCQPAGSQAGFFTRHLYVLFEDVANLFAESGVRMTLDGFTWDTEKIRPFRKGQLYSSGRQNVI</sequence>
<organism evidence="1 2">
    <name type="scientific">Aristaeella lactis</name>
    <dbReference type="NCBI Taxonomy" id="3046383"/>
    <lineage>
        <taxon>Bacteria</taxon>
        <taxon>Bacillati</taxon>
        <taxon>Bacillota</taxon>
        <taxon>Clostridia</taxon>
        <taxon>Eubacteriales</taxon>
        <taxon>Aristaeellaceae</taxon>
        <taxon>Aristaeella</taxon>
    </lineage>
</organism>
<comment type="caution">
    <text evidence="1">The sequence shown here is derived from an EMBL/GenBank/DDBJ whole genome shotgun (WGS) entry which is preliminary data.</text>
</comment>
<accession>A0AC61PIP9</accession>
<name>A0AC61PIP9_9FIRM</name>